<organism evidence="2">
    <name type="scientific">Amphimedon queenslandica</name>
    <name type="common">Sponge</name>
    <dbReference type="NCBI Taxonomy" id="400682"/>
    <lineage>
        <taxon>Eukaryota</taxon>
        <taxon>Metazoa</taxon>
        <taxon>Porifera</taxon>
        <taxon>Demospongiae</taxon>
        <taxon>Heteroscleromorpha</taxon>
        <taxon>Haplosclerida</taxon>
        <taxon>Niphatidae</taxon>
        <taxon>Amphimedon</taxon>
    </lineage>
</organism>
<name>A0A1X7T6K6_AMPQE</name>
<feature type="region of interest" description="Disordered" evidence="1">
    <location>
        <begin position="67"/>
        <end position="140"/>
    </location>
</feature>
<accession>A0A1X7T6K6</accession>
<evidence type="ECO:0000256" key="1">
    <source>
        <dbReference type="SAM" id="MobiDB-lite"/>
    </source>
</evidence>
<reference evidence="2" key="1">
    <citation type="submission" date="2017-05" db="UniProtKB">
        <authorList>
            <consortium name="EnsemblMetazoa"/>
        </authorList>
    </citation>
    <scope>IDENTIFICATION</scope>
</reference>
<feature type="compositionally biased region" description="Basic residues" evidence="1">
    <location>
        <begin position="125"/>
        <end position="140"/>
    </location>
</feature>
<proteinExistence type="predicted"/>
<sequence length="140" mass="14315">MTTPIPSPATSTSETSTAASSGASAPSSSTVTTTTASSPSLTLKDLQFLGPLGSNLLSFMNSALTLSTGGHLGTSRTPAPDSHQPFSPRWGAAFLGHAAGYATGQPRSFQDSAPSPPLTPPTRSWKGRGGHQIGRLRRLP</sequence>
<dbReference type="InParanoid" id="A0A1X7T6K6"/>
<evidence type="ECO:0000313" key="2">
    <source>
        <dbReference type="EnsemblMetazoa" id="Aqu2.1.10150_001"/>
    </source>
</evidence>
<feature type="region of interest" description="Disordered" evidence="1">
    <location>
        <begin position="1"/>
        <end position="42"/>
    </location>
</feature>
<protein>
    <submittedName>
        <fullName evidence="2">Uncharacterized protein</fullName>
    </submittedName>
</protein>
<dbReference type="AlphaFoldDB" id="A0A1X7T6K6"/>
<dbReference type="EnsemblMetazoa" id="Aqu2.1.10150_001">
    <property type="protein sequence ID" value="Aqu2.1.10150_001"/>
    <property type="gene ID" value="Aqu2.1.10150"/>
</dbReference>